<evidence type="ECO:0000313" key="2">
    <source>
        <dbReference type="EMBL" id="KAJ8431485.1"/>
    </source>
</evidence>
<sequence>MQVLLFNFAVRMVKLLLLIISAHSITVISMLVHHYLFTLISILLGAYHLSAYPLGVFTLLVPHMAYYDRTIFSGFELHAASMPTCYLLLVHHTGSSEQLASFKAQVTNDHLNPAATACGPAHKPTLDLDSAMKFIFNDGSGTDKRKVSSTASTHSTQFNHHHVPNKVRWFSSATTPFGNEFEVLTPAGKMEMYVKKGISLWCQSYLVATLETSDS</sequence>
<keyword evidence="1" id="KW-1133">Transmembrane helix</keyword>
<proteinExistence type="predicted"/>
<organism evidence="2 3">
    <name type="scientific">Carnegiea gigantea</name>
    <dbReference type="NCBI Taxonomy" id="171969"/>
    <lineage>
        <taxon>Eukaryota</taxon>
        <taxon>Viridiplantae</taxon>
        <taxon>Streptophyta</taxon>
        <taxon>Embryophyta</taxon>
        <taxon>Tracheophyta</taxon>
        <taxon>Spermatophyta</taxon>
        <taxon>Magnoliopsida</taxon>
        <taxon>eudicotyledons</taxon>
        <taxon>Gunneridae</taxon>
        <taxon>Pentapetalae</taxon>
        <taxon>Caryophyllales</taxon>
        <taxon>Cactineae</taxon>
        <taxon>Cactaceae</taxon>
        <taxon>Cactoideae</taxon>
        <taxon>Echinocereeae</taxon>
        <taxon>Carnegiea</taxon>
    </lineage>
</organism>
<reference evidence="2" key="1">
    <citation type="submission" date="2022-04" db="EMBL/GenBank/DDBJ databases">
        <title>Carnegiea gigantea Genome sequencing and assembly v2.</title>
        <authorList>
            <person name="Copetti D."/>
            <person name="Sanderson M.J."/>
            <person name="Burquez A."/>
            <person name="Wojciechowski M.F."/>
        </authorList>
    </citation>
    <scope>NUCLEOTIDE SEQUENCE</scope>
    <source>
        <strain evidence="2">SGP5-SGP5p</strain>
        <tissue evidence="2">Aerial part</tissue>
    </source>
</reference>
<comment type="caution">
    <text evidence="2">The sequence shown here is derived from an EMBL/GenBank/DDBJ whole genome shotgun (WGS) entry which is preliminary data.</text>
</comment>
<dbReference type="AlphaFoldDB" id="A0A9Q1JV59"/>
<evidence type="ECO:0000256" key="1">
    <source>
        <dbReference type="SAM" id="Phobius"/>
    </source>
</evidence>
<accession>A0A9Q1JV59</accession>
<dbReference type="Proteomes" id="UP001153076">
    <property type="component" value="Unassembled WGS sequence"/>
</dbReference>
<protein>
    <submittedName>
        <fullName evidence="2">Uncharacterized protein</fullName>
    </submittedName>
</protein>
<evidence type="ECO:0000313" key="3">
    <source>
        <dbReference type="Proteomes" id="UP001153076"/>
    </source>
</evidence>
<gene>
    <name evidence="2" type="ORF">Cgig2_032256</name>
</gene>
<dbReference type="EMBL" id="JAKOGI010000686">
    <property type="protein sequence ID" value="KAJ8431485.1"/>
    <property type="molecule type" value="Genomic_DNA"/>
</dbReference>
<keyword evidence="3" id="KW-1185">Reference proteome</keyword>
<name>A0A9Q1JV59_9CARY</name>
<keyword evidence="1" id="KW-0472">Membrane</keyword>
<keyword evidence="1" id="KW-0812">Transmembrane</keyword>
<feature type="transmembrane region" description="Helical" evidence="1">
    <location>
        <begin position="12"/>
        <end position="32"/>
    </location>
</feature>
<feature type="transmembrane region" description="Helical" evidence="1">
    <location>
        <begin position="38"/>
        <end position="61"/>
    </location>
</feature>